<evidence type="ECO:0000313" key="3">
    <source>
        <dbReference type="Proteomes" id="UP000650467"/>
    </source>
</evidence>
<organism evidence="2 3">
    <name type="scientific">Chlamydomonas incerta</name>
    <dbReference type="NCBI Taxonomy" id="51695"/>
    <lineage>
        <taxon>Eukaryota</taxon>
        <taxon>Viridiplantae</taxon>
        <taxon>Chlorophyta</taxon>
        <taxon>core chlorophytes</taxon>
        <taxon>Chlorophyceae</taxon>
        <taxon>CS clade</taxon>
        <taxon>Chlamydomonadales</taxon>
        <taxon>Chlamydomonadaceae</taxon>
        <taxon>Chlamydomonas</taxon>
    </lineage>
</organism>
<feature type="region of interest" description="Disordered" evidence="1">
    <location>
        <begin position="34"/>
        <end position="137"/>
    </location>
</feature>
<comment type="caution">
    <text evidence="2">The sequence shown here is derived from an EMBL/GenBank/DDBJ whole genome shotgun (WGS) entry which is preliminary data.</text>
</comment>
<feature type="compositionally biased region" description="Low complexity" evidence="1">
    <location>
        <begin position="73"/>
        <end position="85"/>
    </location>
</feature>
<name>A0A835TCM8_CHLIN</name>
<evidence type="ECO:0000313" key="2">
    <source>
        <dbReference type="EMBL" id="KAG2442959.1"/>
    </source>
</evidence>
<protein>
    <submittedName>
        <fullName evidence="2">Uncharacterized protein</fullName>
    </submittedName>
</protein>
<sequence length="331" mass="35572">MQLGQLRQPLRACQEQRLARGVPLARRQLVVVSNWNPLGGKGGGKSNDKEDAARRALEQSLGQKKFGADASKKVPAAKPAEPSKPAGEDAPKNPLQNLFGGGGPKPPAGGGGGGGGGGGDGSGGFFSGGGEQPGGEEPIQDELLKLLRGSWVLLSNLALFLVFSSFLHRSLNWFVQTELLVAVGAPQQAGERVVGKFFEAIEWVERNVLGWTLPGDEEAADATSKVYEVLQNYTPAEAAYSFAQLKYKNLTEKEKELFHKAYALRYFERKGGRPGDVDEKELQAVKDRLDPLEADRRAYAAAKAAGRLDEYWAAPGRDATYQRIVGAPRTA</sequence>
<proteinExistence type="predicted"/>
<dbReference type="AlphaFoldDB" id="A0A835TCM8"/>
<gene>
    <name evidence="2" type="ORF">HXX76_003033</name>
</gene>
<reference evidence="2" key="1">
    <citation type="journal article" date="2020" name="bioRxiv">
        <title>Comparative genomics of Chlamydomonas.</title>
        <authorList>
            <person name="Craig R.J."/>
            <person name="Hasan A.R."/>
            <person name="Ness R.W."/>
            <person name="Keightley P.D."/>
        </authorList>
    </citation>
    <scope>NUCLEOTIDE SEQUENCE</scope>
    <source>
        <strain evidence="2">SAG 7.73</strain>
    </source>
</reference>
<feature type="compositionally biased region" description="Basic and acidic residues" evidence="1">
    <location>
        <begin position="46"/>
        <end position="57"/>
    </location>
</feature>
<dbReference type="OrthoDB" id="542696at2759"/>
<dbReference type="Proteomes" id="UP000650467">
    <property type="component" value="Unassembled WGS sequence"/>
</dbReference>
<accession>A0A835TCM8</accession>
<feature type="compositionally biased region" description="Gly residues" evidence="1">
    <location>
        <begin position="99"/>
        <end position="133"/>
    </location>
</feature>
<dbReference type="EMBL" id="JAEHOC010000004">
    <property type="protein sequence ID" value="KAG2442959.1"/>
    <property type="molecule type" value="Genomic_DNA"/>
</dbReference>
<evidence type="ECO:0000256" key="1">
    <source>
        <dbReference type="SAM" id="MobiDB-lite"/>
    </source>
</evidence>
<keyword evidence="3" id="KW-1185">Reference proteome</keyword>